<comment type="caution">
    <text evidence="1">The sequence shown here is derived from an EMBL/GenBank/DDBJ whole genome shotgun (WGS) entry which is preliminary data.</text>
</comment>
<accession>A0A9Q3I516</accession>
<evidence type="ECO:0000313" key="2">
    <source>
        <dbReference type="Proteomes" id="UP000765509"/>
    </source>
</evidence>
<dbReference type="EMBL" id="AVOT02034226">
    <property type="protein sequence ID" value="MBW0528278.1"/>
    <property type="molecule type" value="Genomic_DNA"/>
</dbReference>
<keyword evidence="2" id="KW-1185">Reference proteome</keyword>
<evidence type="ECO:0000313" key="1">
    <source>
        <dbReference type="EMBL" id="MBW0528278.1"/>
    </source>
</evidence>
<name>A0A9Q3I516_9BASI</name>
<gene>
    <name evidence="1" type="ORF">O181_067993</name>
</gene>
<dbReference type="Proteomes" id="UP000765509">
    <property type="component" value="Unassembled WGS sequence"/>
</dbReference>
<protein>
    <submittedName>
        <fullName evidence="1">Uncharacterized protein</fullName>
    </submittedName>
</protein>
<sequence length="130" mass="14948">MPFLNLKLPPDLPLFSTRSGNNFFLNLSDFLRSSFISNILDKITLDQLEASLHAIDQSVENKKTLQEKQQNGGLTTEEEDWLDQQENLVEKHIIIRKLIEVNQNCKESISITKSEFIALTNIFEQAQENV</sequence>
<reference evidence="1" key="1">
    <citation type="submission" date="2021-03" db="EMBL/GenBank/DDBJ databases">
        <title>Draft genome sequence of rust myrtle Austropuccinia psidii MF-1, a brazilian biotype.</title>
        <authorList>
            <person name="Quecine M.C."/>
            <person name="Pachon D.M.R."/>
            <person name="Bonatelli M.L."/>
            <person name="Correr F.H."/>
            <person name="Franceschini L.M."/>
            <person name="Leite T.F."/>
            <person name="Margarido G.R.A."/>
            <person name="Almeida C.A."/>
            <person name="Ferrarezi J.A."/>
            <person name="Labate C.A."/>
        </authorList>
    </citation>
    <scope>NUCLEOTIDE SEQUENCE</scope>
    <source>
        <strain evidence="1">MF-1</strain>
    </source>
</reference>
<dbReference type="AlphaFoldDB" id="A0A9Q3I516"/>
<organism evidence="1 2">
    <name type="scientific">Austropuccinia psidii MF-1</name>
    <dbReference type="NCBI Taxonomy" id="1389203"/>
    <lineage>
        <taxon>Eukaryota</taxon>
        <taxon>Fungi</taxon>
        <taxon>Dikarya</taxon>
        <taxon>Basidiomycota</taxon>
        <taxon>Pucciniomycotina</taxon>
        <taxon>Pucciniomycetes</taxon>
        <taxon>Pucciniales</taxon>
        <taxon>Sphaerophragmiaceae</taxon>
        <taxon>Austropuccinia</taxon>
    </lineage>
</organism>
<proteinExistence type="predicted"/>